<feature type="transmembrane region" description="Helical" evidence="1">
    <location>
        <begin position="6"/>
        <end position="26"/>
    </location>
</feature>
<feature type="transmembrane region" description="Helical" evidence="1">
    <location>
        <begin position="38"/>
        <end position="64"/>
    </location>
</feature>
<feature type="transmembrane region" description="Helical" evidence="1">
    <location>
        <begin position="84"/>
        <end position="112"/>
    </location>
</feature>
<organism evidence="2 3">
    <name type="scientific">Paenibacillus lutrae</name>
    <dbReference type="NCBI Taxonomy" id="2078573"/>
    <lineage>
        <taxon>Bacteria</taxon>
        <taxon>Bacillati</taxon>
        <taxon>Bacillota</taxon>
        <taxon>Bacilli</taxon>
        <taxon>Bacillales</taxon>
        <taxon>Paenibacillaceae</taxon>
        <taxon>Paenibacillus</taxon>
    </lineage>
</organism>
<comment type="caution">
    <text evidence="2">The sequence shown here is derived from an EMBL/GenBank/DDBJ whole genome shotgun (WGS) entry which is preliminary data.</text>
</comment>
<evidence type="ECO:0000256" key="1">
    <source>
        <dbReference type="SAM" id="Phobius"/>
    </source>
</evidence>
<gene>
    <name evidence="2" type="ORF">EDM21_09690</name>
</gene>
<protein>
    <submittedName>
        <fullName evidence="2">Uncharacterized protein</fullName>
    </submittedName>
</protein>
<sequence>MNPYVLLSGLLLFLFCALNLVINYIARRNRETKPAWKTEIWAIPILSLLILGQITGFAFLYMTFFQSLENTSTLIRFSAAGDLFTFSVFILLSFLLFETFIHPLTVAAARTLLKRPLSFFSKQLITIVADWLLIYFFASLIPGVYLQDFLSALTISVVFHIIEWLLTGFAILYKKSRNKDIHM</sequence>
<accession>A0A7X3FHM8</accession>
<keyword evidence="1" id="KW-1133">Transmembrane helix</keyword>
<evidence type="ECO:0000313" key="3">
    <source>
        <dbReference type="Proteomes" id="UP000490800"/>
    </source>
</evidence>
<dbReference type="OrthoDB" id="2609194at2"/>
<dbReference type="AlphaFoldDB" id="A0A7X3FHM8"/>
<name>A0A7X3FHM8_9BACL</name>
<keyword evidence="1" id="KW-0812">Transmembrane</keyword>
<feature type="transmembrane region" description="Helical" evidence="1">
    <location>
        <begin position="152"/>
        <end position="173"/>
    </location>
</feature>
<evidence type="ECO:0000313" key="2">
    <source>
        <dbReference type="EMBL" id="MVO99800.1"/>
    </source>
</evidence>
<keyword evidence="1" id="KW-0472">Membrane</keyword>
<dbReference type="Proteomes" id="UP000490800">
    <property type="component" value="Unassembled WGS sequence"/>
</dbReference>
<reference evidence="2 3" key="1">
    <citation type="journal article" date="2019" name="Microorganisms">
        <title>Paenibacillus lutrae sp. nov., A Chitinolytic Species Isolated from A River Otter in Castril Natural Park, Granada, Spain.</title>
        <authorList>
            <person name="Rodriguez M."/>
            <person name="Reina J.C."/>
            <person name="Bejar V."/>
            <person name="Llamas I."/>
        </authorList>
    </citation>
    <scope>NUCLEOTIDE SEQUENCE [LARGE SCALE GENOMIC DNA]</scope>
    <source>
        <strain evidence="2 3">N10</strain>
    </source>
</reference>
<proteinExistence type="predicted"/>
<dbReference type="EMBL" id="RHLK01000004">
    <property type="protein sequence ID" value="MVO99800.1"/>
    <property type="molecule type" value="Genomic_DNA"/>
</dbReference>
<dbReference type="RefSeq" id="WP_157335081.1">
    <property type="nucleotide sequence ID" value="NZ_RHLK01000004.1"/>
</dbReference>
<feature type="transmembrane region" description="Helical" evidence="1">
    <location>
        <begin position="124"/>
        <end position="146"/>
    </location>
</feature>
<keyword evidence="3" id="KW-1185">Reference proteome</keyword>